<sequence length="80" mass="8969">MVPDEGNVTSAKSTRLQDVVRMVPDEGNVTSAESTRLQDVVRLANNLMDQKVRASAARQVENKRRWESNQGNNHVQQPLP</sequence>
<gene>
    <name evidence="2" type="ORF">Tci_880013</name>
</gene>
<accession>A0A699TID5</accession>
<feature type="compositionally biased region" description="Polar residues" evidence="1">
    <location>
        <begin position="68"/>
        <end position="80"/>
    </location>
</feature>
<evidence type="ECO:0000256" key="1">
    <source>
        <dbReference type="SAM" id="MobiDB-lite"/>
    </source>
</evidence>
<protein>
    <submittedName>
        <fullName evidence="2">Uncharacterized protein</fullName>
    </submittedName>
</protein>
<comment type="caution">
    <text evidence="2">The sequence shown here is derived from an EMBL/GenBank/DDBJ whole genome shotgun (WGS) entry which is preliminary data.</text>
</comment>
<feature type="region of interest" description="Disordered" evidence="1">
    <location>
        <begin position="54"/>
        <end position="80"/>
    </location>
</feature>
<dbReference type="AlphaFoldDB" id="A0A699TID5"/>
<evidence type="ECO:0000313" key="2">
    <source>
        <dbReference type="EMBL" id="GFD08044.1"/>
    </source>
</evidence>
<proteinExistence type="predicted"/>
<reference evidence="2" key="1">
    <citation type="journal article" date="2019" name="Sci. Rep.">
        <title>Draft genome of Tanacetum cinerariifolium, the natural source of mosquito coil.</title>
        <authorList>
            <person name="Yamashiro T."/>
            <person name="Shiraishi A."/>
            <person name="Satake H."/>
            <person name="Nakayama K."/>
        </authorList>
    </citation>
    <scope>NUCLEOTIDE SEQUENCE</scope>
</reference>
<name>A0A699TID5_TANCI</name>
<organism evidence="2">
    <name type="scientific">Tanacetum cinerariifolium</name>
    <name type="common">Dalmatian daisy</name>
    <name type="synonym">Chrysanthemum cinerariifolium</name>
    <dbReference type="NCBI Taxonomy" id="118510"/>
    <lineage>
        <taxon>Eukaryota</taxon>
        <taxon>Viridiplantae</taxon>
        <taxon>Streptophyta</taxon>
        <taxon>Embryophyta</taxon>
        <taxon>Tracheophyta</taxon>
        <taxon>Spermatophyta</taxon>
        <taxon>Magnoliopsida</taxon>
        <taxon>eudicotyledons</taxon>
        <taxon>Gunneridae</taxon>
        <taxon>Pentapetalae</taxon>
        <taxon>asterids</taxon>
        <taxon>campanulids</taxon>
        <taxon>Asterales</taxon>
        <taxon>Asteraceae</taxon>
        <taxon>Asteroideae</taxon>
        <taxon>Anthemideae</taxon>
        <taxon>Anthemidinae</taxon>
        <taxon>Tanacetum</taxon>
    </lineage>
</organism>
<dbReference type="EMBL" id="BKCJ011235563">
    <property type="protein sequence ID" value="GFD08044.1"/>
    <property type="molecule type" value="Genomic_DNA"/>
</dbReference>
<feature type="non-terminal residue" evidence="2">
    <location>
        <position position="1"/>
    </location>
</feature>